<proteinExistence type="predicted"/>
<feature type="transmembrane region" description="Helical" evidence="1">
    <location>
        <begin position="158"/>
        <end position="181"/>
    </location>
</feature>
<accession>A0ABZ0SQM0</accession>
<dbReference type="Pfam" id="PF11139">
    <property type="entry name" value="SfLAP"/>
    <property type="match status" value="1"/>
</dbReference>
<evidence type="ECO:0000256" key="1">
    <source>
        <dbReference type="SAM" id="Phobius"/>
    </source>
</evidence>
<evidence type="ECO:0000313" key="3">
    <source>
        <dbReference type="Proteomes" id="UP001323798"/>
    </source>
</evidence>
<feature type="transmembrane region" description="Helical" evidence="1">
    <location>
        <begin position="202"/>
        <end position="224"/>
    </location>
</feature>
<feature type="transmembrane region" description="Helical" evidence="1">
    <location>
        <begin position="77"/>
        <end position="97"/>
    </location>
</feature>
<dbReference type="EMBL" id="CP139368">
    <property type="protein sequence ID" value="WPR91254.1"/>
    <property type="molecule type" value="Genomic_DNA"/>
</dbReference>
<sequence length="225" mass="23318">MLPVIVYSLPLALIVWFSPTRIMAATLMLFSSRARSVAGAYALGWVVGITVCVAAFTLGATLASAMLSSTASKNGGALLDLLVGIAMIALSAVAWRARPRPGAERHPERLNRMIERLTPLSALGLGLAVSILSPTHLLAIASFSAGIAGSGMSAADQIAVAVIFIVLCTSSITVPVGVAIVDPERSEAPLRRLHGWLSDHGQTVLVVLFLVIGVIFLAKGIAAVS</sequence>
<keyword evidence="1" id="KW-0812">Transmembrane</keyword>
<keyword evidence="3" id="KW-1185">Reference proteome</keyword>
<organism evidence="2 3">
    <name type="scientific">Microbacterium rhizosphaerae</name>
    <dbReference type="NCBI Taxonomy" id="1678237"/>
    <lineage>
        <taxon>Bacteria</taxon>
        <taxon>Bacillati</taxon>
        <taxon>Actinomycetota</taxon>
        <taxon>Actinomycetes</taxon>
        <taxon>Micrococcales</taxon>
        <taxon>Microbacteriaceae</taxon>
        <taxon>Microbacterium</taxon>
    </lineage>
</organism>
<feature type="transmembrane region" description="Helical" evidence="1">
    <location>
        <begin position="42"/>
        <end position="65"/>
    </location>
</feature>
<feature type="transmembrane region" description="Helical" evidence="1">
    <location>
        <begin position="117"/>
        <end position="138"/>
    </location>
</feature>
<dbReference type="RefSeq" id="WP_320943955.1">
    <property type="nucleotide sequence ID" value="NZ_BAABEU010000007.1"/>
</dbReference>
<evidence type="ECO:0000313" key="2">
    <source>
        <dbReference type="EMBL" id="WPR91254.1"/>
    </source>
</evidence>
<keyword evidence="1" id="KW-1133">Transmembrane helix</keyword>
<feature type="transmembrane region" description="Helical" evidence="1">
    <location>
        <begin position="6"/>
        <end position="30"/>
    </location>
</feature>
<dbReference type="Proteomes" id="UP001323798">
    <property type="component" value="Chromosome"/>
</dbReference>
<name>A0ABZ0SQM0_9MICO</name>
<protein>
    <submittedName>
        <fullName evidence="2">GAP family protein</fullName>
    </submittedName>
</protein>
<gene>
    <name evidence="2" type="ORF">SM116_08215</name>
</gene>
<dbReference type="InterPro" id="IPR021315">
    <property type="entry name" value="Gap/Sap"/>
</dbReference>
<reference evidence="2 3" key="1">
    <citation type="submission" date="2023-11" db="EMBL/GenBank/DDBJ databases">
        <title>Genome sequence of Microbacterium rhizosphaerae KACC 19337.</title>
        <authorList>
            <person name="Choi H."/>
            <person name="Kim S."/>
            <person name="Kim Y."/>
            <person name="Kwon S.-W."/>
            <person name="Heo J."/>
        </authorList>
    </citation>
    <scope>NUCLEOTIDE SEQUENCE [LARGE SCALE GENOMIC DNA]</scope>
    <source>
        <strain evidence="2 3">KACC 19337</strain>
    </source>
</reference>
<keyword evidence="1" id="KW-0472">Membrane</keyword>